<evidence type="ECO:0000313" key="3">
    <source>
        <dbReference type="EMBL" id="CAG9325445.1"/>
    </source>
</evidence>
<feature type="transmembrane region" description="Helical" evidence="1">
    <location>
        <begin position="155"/>
        <end position="173"/>
    </location>
</feature>
<protein>
    <recommendedName>
        <fullName evidence="2">TmcB/TmcC TPR repeats domain-containing protein</fullName>
    </recommendedName>
</protein>
<feature type="transmembrane region" description="Helical" evidence="1">
    <location>
        <begin position="109"/>
        <end position="134"/>
    </location>
</feature>
<dbReference type="InterPro" id="IPR057352">
    <property type="entry name" value="TPR_TmcB/C"/>
</dbReference>
<keyword evidence="1" id="KW-0472">Membrane</keyword>
<feature type="transmembrane region" description="Helical" evidence="1">
    <location>
        <begin position="1356"/>
        <end position="1381"/>
    </location>
</feature>
<comment type="caution">
    <text evidence="3">The sequence shown here is derived from an EMBL/GenBank/DDBJ whole genome shotgun (WGS) entry which is preliminary data.</text>
</comment>
<feature type="transmembrane region" description="Helical" evidence="1">
    <location>
        <begin position="296"/>
        <end position="315"/>
    </location>
</feature>
<organism evidence="3 4">
    <name type="scientific">Blepharisma stoltei</name>
    <dbReference type="NCBI Taxonomy" id="1481888"/>
    <lineage>
        <taxon>Eukaryota</taxon>
        <taxon>Sar</taxon>
        <taxon>Alveolata</taxon>
        <taxon>Ciliophora</taxon>
        <taxon>Postciliodesmatophora</taxon>
        <taxon>Heterotrichea</taxon>
        <taxon>Heterotrichida</taxon>
        <taxon>Blepharismidae</taxon>
        <taxon>Blepharisma</taxon>
    </lineage>
</organism>
<sequence length="1410" mass="163830">MFDKKKDDLLEDIESSNAIAQEISSDGLKLSILKFLEKVFKVKYHNKMNYRNQLIFEITTNIVIALQMLSLIWYPDMNIKQWNKYNSLWNFVRYFNLISICSEIDAIVLGFYGIISLILFCIASFIFVAVLGYFKKEAPSIITALTQQIISFISTIAYIPGLLFFSMIFKYSSFGYTEIKEFHGNKSVSQLDYGFIGAALGIIFDFLLILLAISHELLTADLRHTFASKNIRARSHSTIDVETLLFYPIQVFLYLFVGNSSTVYYQLSLFIIGGLFTIHILYYLPYYTPVGNSIESSRMSMFTITIIFFFIGYALDDAGVFALLGVCLQIFIAGGTTIIAYSSYNKAHKRKNEIATQYDFELKIRHLLMNKSTDNRKKVIDSFTYFSKQKKFIRSKLFVIWETYYCIFILKDERLARIKFSKIINYKSSPEAWIQELKIIKWFEDNKSNVFAETNFLEYLIELDKVKTQDKSMCFMLLKLWNEITAHKPRINSLRKYVAKVAENISYAKTSYKNLIGIHKHAYAFEIYGTFLQDIAGDYEEGGIILRRMDGHKDHDLMIGDEKRLSTFRDRYGIMLISANEGTFGEITYLNEKAAQLLSAPSIEALGTPFSNYIPENYSGVHDSYMKQFAESCIHPEVGKPNDFFLQNERGYLVECQMIIRYTAFSSSSFFLVSMRPKNTTRQMAYLTETGMIINYTHSFPSHLNYENRSLRSQSITQLIPSIKMTEMKPYEPYLTHIRTKEVGFVHVIKQLKRSLIHLLLLIHDEKEIKIWKEGLDQEQLDYFNKDIDNSDIINPAYTVLNATETVFYYGSHYSEKRLSYIRKSFDENEKDEEETDGKNQTLEVTTIEEKMGKDLDDDEKVNTDGYQPNSPTINMHHHIKKVIEDASRKIKIFQWVLFATVIAVICTNVGIVAYMYEEINHTGSLKTFENLGEIAYNLGVTANFASLLEFGMVTGQSNVAENKERLTNSIEELRSLENTILDDYSSWKYCSYSEIVKDPIIPTWSFEFGPQISHLNLYDQVEKFIYHGQNMLSNINQNISYMDDFKFLFINSLGFTYHYTYYSLDGLISCEHDRITNEGVIVTGLIFFGLGFLTLCILILSYFAFATSKKSDIFWNAIKKSSHLAYHALMGACIDRLTTVHGITYLSEENNVNNFKKNDSGEVISRTYWRYIWRLIILLIFSSIFYLITGFWLYGDCQTYMLHRSELLVNFIKRRVELSRMSLFGRELSDPLMSHRFPESYSFDDSNEEFSRANKTFWDGLEQLKEYSLKELMSNELKVRIFENIDTDNELLQYGTYLASQIVACDVNSITQSYRFGSFDVKNEINQNVLDVNDEVGTDWQMANNDSKDKIYNQLYIIIYFTLSYSIASFFLFIAFYMPFLSEEKKFLLKVQIISSIIPNNIKNPKQSI</sequence>
<feature type="domain" description="TmcB/TmcC TPR repeats" evidence="2">
    <location>
        <begin position="455"/>
        <end position="547"/>
    </location>
</feature>
<keyword evidence="4" id="KW-1185">Reference proteome</keyword>
<gene>
    <name evidence="3" type="ORF">BSTOLATCC_MIC38699</name>
</gene>
<dbReference type="Pfam" id="PF25474">
    <property type="entry name" value="TPR_TmcB"/>
    <property type="match status" value="1"/>
</dbReference>
<dbReference type="PANTHER" id="PTHR31600">
    <property type="entry name" value="TINY MACROCYSTS PROTEIN B-RELATED"/>
    <property type="match status" value="1"/>
</dbReference>
<proteinExistence type="predicted"/>
<feature type="transmembrane region" description="Helical" evidence="1">
    <location>
        <begin position="321"/>
        <end position="341"/>
    </location>
</feature>
<evidence type="ECO:0000259" key="2">
    <source>
        <dbReference type="Pfam" id="PF25474"/>
    </source>
</evidence>
<dbReference type="InterPro" id="IPR052994">
    <property type="entry name" value="Tiny_macrocysts_regulators"/>
</dbReference>
<feature type="transmembrane region" description="Helical" evidence="1">
    <location>
        <begin position="1172"/>
        <end position="1195"/>
    </location>
</feature>
<name>A0AAU9JPN8_9CILI</name>
<feature type="transmembrane region" description="Helical" evidence="1">
    <location>
        <begin position="896"/>
        <end position="917"/>
    </location>
</feature>
<feature type="transmembrane region" description="Helical" evidence="1">
    <location>
        <begin position="54"/>
        <end position="74"/>
    </location>
</feature>
<feature type="transmembrane region" description="Helical" evidence="1">
    <location>
        <begin position="263"/>
        <end position="284"/>
    </location>
</feature>
<keyword evidence="1" id="KW-0812">Transmembrane</keyword>
<dbReference type="EMBL" id="CAJZBQ010000038">
    <property type="protein sequence ID" value="CAG9325445.1"/>
    <property type="molecule type" value="Genomic_DNA"/>
</dbReference>
<feature type="transmembrane region" description="Helical" evidence="1">
    <location>
        <begin position="239"/>
        <end position="257"/>
    </location>
</feature>
<dbReference type="Proteomes" id="UP001162131">
    <property type="component" value="Unassembled WGS sequence"/>
</dbReference>
<keyword evidence="1" id="KW-1133">Transmembrane helix</keyword>
<dbReference type="Gene3D" id="3.30.450.20">
    <property type="entry name" value="PAS domain"/>
    <property type="match status" value="1"/>
</dbReference>
<dbReference type="PANTHER" id="PTHR31600:SF2">
    <property type="entry name" value="GAMETE ENRICHED GENE 10 PROTEIN-RELATED"/>
    <property type="match status" value="1"/>
</dbReference>
<feature type="transmembrane region" description="Helical" evidence="1">
    <location>
        <begin position="1081"/>
        <end position="1106"/>
    </location>
</feature>
<feature type="transmembrane region" description="Helical" evidence="1">
    <location>
        <begin position="193"/>
        <end position="218"/>
    </location>
</feature>
<evidence type="ECO:0000256" key="1">
    <source>
        <dbReference type="SAM" id="Phobius"/>
    </source>
</evidence>
<evidence type="ECO:0000313" key="4">
    <source>
        <dbReference type="Proteomes" id="UP001162131"/>
    </source>
</evidence>
<reference evidence="3" key="1">
    <citation type="submission" date="2021-09" db="EMBL/GenBank/DDBJ databases">
        <authorList>
            <consortium name="AG Swart"/>
            <person name="Singh M."/>
            <person name="Singh A."/>
            <person name="Seah K."/>
            <person name="Emmerich C."/>
        </authorList>
    </citation>
    <scope>NUCLEOTIDE SEQUENCE</scope>
    <source>
        <strain evidence="3">ATCC30299</strain>
    </source>
</reference>
<accession>A0AAU9JPN8</accession>